<name>A0A5M3M928_CONPW</name>
<dbReference type="Proteomes" id="UP000053558">
    <property type="component" value="Unassembled WGS sequence"/>
</dbReference>
<organism evidence="1 2">
    <name type="scientific">Coniophora puteana (strain RWD-64-598)</name>
    <name type="common">Brown rot fungus</name>
    <dbReference type="NCBI Taxonomy" id="741705"/>
    <lineage>
        <taxon>Eukaryota</taxon>
        <taxon>Fungi</taxon>
        <taxon>Dikarya</taxon>
        <taxon>Basidiomycota</taxon>
        <taxon>Agaricomycotina</taxon>
        <taxon>Agaricomycetes</taxon>
        <taxon>Agaricomycetidae</taxon>
        <taxon>Boletales</taxon>
        <taxon>Coniophorineae</taxon>
        <taxon>Coniophoraceae</taxon>
        <taxon>Coniophora</taxon>
    </lineage>
</organism>
<evidence type="ECO:0000313" key="2">
    <source>
        <dbReference type="Proteomes" id="UP000053558"/>
    </source>
</evidence>
<evidence type="ECO:0000313" key="1">
    <source>
        <dbReference type="EMBL" id="EIW75354.1"/>
    </source>
</evidence>
<gene>
    <name evidence="1" type="ORF">CONPUDRAFT_159478</name>
</gene>
<proteinExistence type="predicted"/>
<keyword evidence="2" id="KW-1185">Reference proteome</keyword>
<protein>
    <submittedName>
        <fullName evidence="1">Uncharacterized protein</fullName>
    </submittedName>
</protein>
<dbReference type="EMBL" id="JH711589">
    <property type="protein sequence ID" value="EIW75354.1"/>
    <property type="molecule type" value="Genomic_DNA"/>
</dbReference>
<dbReference type="KEGG" id="cput:CONPUDRAFT_159478"/>
<dbReference type="AlphaFoldDB" id="A0A5M3M928"/>
<sequence>MPPEMLLNAALNTKVRRTDYVRSLYFFIICHFYGGEPSVRWLVEGVKDPRRSGPVEGMCTATAAAPPRRHGGICRLSHFPGVLHSHPSRRIANAFRNYSPIPVSMPPSASAVSHSFALDQHSYTPTAPRHAAQRPA</sequence>
<reference evidence="2" key="1">
    <citation type="journal article" date="2012" name="Science">
        <title>The Paleozoic origin of enzymatic lignin decomposition reconstructed from 31 fungal genomes.</title>
        <authorList>
            <person name="Floudas D."/>
            <person name="Binder M."/>
            <person name="Riley R."/>
            <person name="Barry K."/>
            <person name="Blanchette R.A."/>
            <person name="Henrissat B."/>
            <person name="Martinez A.T."/>
            <person name="Otillar R."/>
            <person name="Spatafora J.W."/>
            <person name="Yadav J.S."/>
            <person name="Aerts A."/>
            <person name="Benoit I."/>
            <person name="Boyd A."/>
            <person name="Carlson A."/>
            <person name="Copeland A."/>
            <person name="Coutinho P.M."/>
            <person name="de Vries R.P."/>
            <person name="Ferreira P."/>
            <person name="Findley K."/>
            <person name="Foster B."/>
            <person name="Gaskell J."/>
            <person name="Glotzer D."/>
            <person name="Gorecki P."/>
            <person name="Heitman J."/>
            <person name="Hesse C."/>
            <person name="Hori C."/>
            <person name="Igarashi K."/>
            <person name="Jurgens J.A."/>
            <person name="Kallen N."/>
            <person name="Kersten P."/>
            <person name="Kohler A."/>
            <person name="Kuees U."/>
            <person name="Kumar T.K.A."/>
            <person name="Kuo A."/>
            <person name="LaButti K."/>
            <person name="Larrondo L.F."/>
            <person name="Lindquist E."/>
            <person name="Ling A."/>
            <person name="Lombard V."/>
            <person name="Lucas S."/>
            <person name="Lundell T."/>
            <person name="Martin R."/>
            <person name="McLaughlin D.J."/>
            <person name="Morgenstern I."/>
            <person name="Morin E."/>
            <person name="Murat C."/>
            <person name="Nagy L.G."/>
            <person name="Nolan M."/>
            <person name="Ohm R.A."/>
            <person name="Patyshakuliyeva A."/>
            <person name="Rokas A."/>
            <person name="Ruiz-Duenas F.J."/>
            <person name="Sabat G."/>
            <person name="Salamov A."/>
            <person name="Samejima M."/>
            <person name="Schmutz J."/>
            <person name="Slot J.C."/>
            <person name="St John F."/>
            <person name="Stenlid J."/>
            <person name="Sun H."/>
            <person name="Sun S."/>
            <person name="Syed K."/>
            <person name="Tsang A."/>
            <person name="Wiebenga A."/>
            <person name="Young D."/>
            <person name="Pisabarro A."/>
            <person name="Eastwood D.C."/>
            <person name="Martin F."/>
            <person name="Cullen D."/>
            <person name="Grigoriev I.V."/>
            <person name="Hibbett D.S."/>
        </authorList>
    </citation>
    <scope>NUCLEOTIDE SEQUENCE [LARGE SCALE GENOMIC DNA]</scope>
    <source>
        <strain evidence="2">RWD-64-598 SS2</strain>
    </source>
</reference>
<accession>A0A5M3M928</accession>
<dbReference type="GeneID" id="19204098"/>
<dbReference type="RefSeq" id="XP_007774744.1">
    <property type="nucleotide sequence ID" value="XM_007776554.1"/>
</dbReference>
<comment type="caution">
    <text evidence="1">The sequence shown here is derived from an EMBL/GenBank/DDBJ whole genome shotgun (WGS) entry which is preliminary data.</text>
</comment>